<keyword evidence="3" id="KW-1185">Reference proteome</keyword>
<name>A0A2K2UB01_9ACTN</name>
<evidence type="ECO:0000313" key="3">
    <source>
        <dbReference type="Proteomes" id="UP000236197"/>
    </source>
</evidence>
<evidence type="ECO:0000259" key="1">
    <source>
        <dbReference type="SMART" id="SM01264"/>
    </source>
</evidence>
<dbReference type="InterPro" id="IPR007863">
    <property type="entry name" value="Peptidase_M16_C"/>
</dbReference>
<dbReference type="PANTHER" id="PTHR43016">
    <property type="entry name" value="PRESEQUENCE PROTEASE"/>
    <property type="match status" value="1"/>
</dbReference>
<dbReference type="Pfam" id="PF08367">
    <property type="entry name" value="M16C_assoc"/>
    <property type="match status" value="1"/>
</dbReference>
<dbReference type="GO" id="GO:0016485">
    <property type="term" value="P:protein processing"/>
    <property type="evidence" value="ECO:0007669"/>
    <property type="project" value="TreeGrafter"/>
</dbReference>
<reference evidence="3" key="1">
    <citation type="submission" date="2018-01" db="EMBL/GenBank/DDBJ databases">
        <title>Rubneribacter badeniensis gen. nov., sp. nov., and Colonibacter rubneri, gen. nov., sp. nov., WGS of new members of the Eggerthellaceae.</title>
        <authorList>
            <person name="Danylec N."/>
            <person name="Stoll D.A."/>
            <person name="Doetsch A."/>
            <person name="Kulling S.E."/>
            <person name="Huch M."/>
        </authorList>
    </citation>
    <scope>NUCLEOTIDE SEQUENCE [LARGE SCALE GENOMIC DNA]</scope>
    <source>
        <strain evidence="3">ResAG-96</strain>
    </source>
</reference>
<dbReference type="InterPro" id="IPR011249">
    <property type="entry name" value="Metalloenz_LuxS/M16"/>
</dbReference>
<dbReference type="Pfam" id="PF05193">
    <property type="entry name" value="Peptidase_M16_C"/>
    <property type="match status" value="1"/>
</dbReference>
<protein>
    <submittedName>
        <fullName evidence="2">Peptidase M16</fullName>
    </submittedName>
</protein>
<comment type="caution">
    <text evidence="2">The sequence shown here is derived from an EMBL/GenBank/DDBJ whole genome shotgun (WGS) entry which is preliminary data.</text>
</comment>
<dbReference type="SUPFAM" id="SSF63411">
    <property type="entry name" value="LuxS/MPP-like metallohydrolase"/>
    <property type="match status" value="4"/>
</dbReference>
<dbReference type="FunFam" id="3.30.830.10:FF:000011">
    <property type="entry name" value="Presequence protease, mitochondrial"/>
    <property type="match status" value="1"/>
</dbReference>
<evidence type="ECO:0000313" key="2">
    <source>
        <dbReference type="EMBL" id="PNV67398.1"/>
    </source>
</evidence>
<feature type="domain" description="Peptidase M16C associated" evidence="1">
    <location>
        <begin position="495"/>
        <end position="742"/>
    </location>
</feature>
<dbReference type="Gene3D" id="3.30.830.10">
    <property type="entry name" value="Metalloenzyme, LuxS/M16 peptidase-like"/>
    <property type="match status" value="4"/>
</dbReference>
<accession>A0A2K2UB01</accession>
<dbReference type="GO" id="GO:0046872">
    <property type="term" value="F:metal ion binding"/>
    <property type="evidence" value="ECO:0007669"/>
    <property type="project" value="InterPro"/>
</dbReference>
<dbReference type="Proteomes" id="UP000236197">
    <property type="component" value="Unassembled WGS sequence"/>
</dbReference>
<dbReference type="InterPro" id="IPR013578">
    <property type="entry name" value="Peptidase_M16C_assoc"/>
</dbReference>
<dbReference type="EMBL" id="PPEK01000009">
    <property type="protein sequence ID" value="PNV67398.1"/>
    <property type="molecule type" value="Genomic_DNA"/>
</dbReference>
<dbReference type="AlphaFoldDB" id="A0A2K2UB01"/>
<organism evidence="2 3">
    <name type="scientific">Enteroscipio rubneri</name>
    <dbReference type="NCBI Taxonomy" id="2070686"/>
    <lineage>
        <taxon>Bacteria</taxon>
        <taxon>Bacillati</taxon>
        <taxon>Actinomycetota</taxon>
        <taxon>Coriobacteriia</taxon>
        <taxon>Eggerthellales</taxon>
        <taxon>Eggerthellaceae</taxon>
        <taxon>Enteroscipio</taxon>
    </lineage>
</organism>
<dbReference type="SMART" id="SM01264">
    <property type="entry name" value="M16C_associated"/>
    <property type="match status" value="1"/>
</dbReference>
<proteinExistence type="predicted"/>
<dbReference type="Pfam" id="PF22516">
    <property type="entry name" value="PreP_C"/>
    <property type="match status" value="1"/>
</dbReference>
<dbReference type="PANTHER" id="PTHR43016:SF13">
    <property type="entry name" value="PRESEQUENCE PROTEASE, MITOCHONDRIAL"/>
    <property type="match status" value="1"/>
</dbReference>
<gene>
    <name evidence="2" type="ORF">C2L71_08245</name>
</gene>
<dbReference type="OrthoDB" id="9762027at2"/>
<dbReference type="RefSeq" id="WP_103265291.1">
    <property type="nucleotide sequence ID" value="NZ_CABMLE010000009.1"/>
</dbReference>
<sequence length="1000" mass="109754">MNLSVNQTLHGFTVLAREELPEIDGTAFVLVHKKSGARLLYLANDDSNKAFSIAFKTPPADDTGVFHILEHSVLCGSDKFPVKEPFVDLLKSSMQTFLNAMTFPDKTMYPVASTNEQDLLNLMDVYLDAVLHPAIYRKRAIFEQEGWHYELAGDVESDLGDSIAGDVVARTEAEDATAELVLNGVVYNEMKGALSDPNSVLYDELQAALFPDTAYRFESGGTPRAIPDLTYEQFLDEHRRHYRLSNSYLTLYGDLDLNRMLAFLDREYLSPVADEEAARDRERSEAGELPLVPHALEAQAPVVAEHVKRTMDTAPENACAGLGYVIGDAAERTRVTAVDILLDALMGSNEAPVKRALLDAGLADDVLAFLADGMLQPFIVVQLRGAKPEAAKRFRAIFEDAVRAVVEQGVDRTLVEASLSRAEFVMREHDFGMADGVALSMTALSGWLYDDALATTYLRYEDDFALMRRELGTGYFERILVDVFLESDHWALAEIVPADGDEEAFEIERLRTAEAAMDPADFARIADEEAALRRMQTEPDAPAALATLPRLSVGDIGDAPDEPAYGTVDGTPVPCIRHHVPSRGIAYTYRYFDLNRAQFEELPYVAVLALVLGKLGTARHTAAEIDTLVNGKLGNLSFFADLYEGDGEARDLAPKFVVGASALSENVEAACELPLEIMLETDFSDAGKIKDVLQQRRIGMEQSFAAAGHAAAMARVASYYLPAGVIREQLGGIDFYRFLKDLLAHYDERADEVAEHLTALARRLFVDEGCTVSFAGSDEDFERFWSAGAGTGRPGSPELPLSVPEPVIRNEAFVVPSDVCYAAQGFDRRAIGAPYTGAWQVAARALSYDYLWNEVRVKGGAYGAGFGAARTGNMRFYSYRDPHLDETLARFAESAAWLASFEPRTEEMEGYVVATVAGFDAPLKARALVRRQDGDWFAGRTPETRHATRSEMLSATPEEVRSLAKPLALAIERNAVCAFGGQDIIEESGAGFDVITLLAE</sequence>
<dbReference type="GO" id="GO:0004222">
    <property type="term" value="F:metalloendopeptidase activity"/>
    <property type="evidence" value="ECO:0007669"/>
    <property type="project" value="TreeGrafter"/>
</dbReference>
<dbReference type="InterPro" id="IPR055130">
    <property type="entry name" value="PreP_C"/>
</dbReference>